<dbReference type="RefSeq" id="WP_121532600.1">
    <property type="nucleotide sequence ID" value="NZ_RCHE01000027.1"/>
</dbReference>
<organism evidence="1 2">
    <name type="scientific">Acinetobacter cumulans</name>
    <dbReference type="NCBI Taxonomy" id="2136182"/>
    <lineage>
        <taxon>Bacteria</taxon>
        <taxon>Pseudomonadati</taxon>
        <taxon>Pseudomonadota</taxon>
        <taxon>Gammaproteobacteria</taxon>
        <taxon>Moraxellales</taxon>
        <taxon>Moraxellaceae</taxon>
        <taxon>Acinetobacter</taxon>
    </lineage>
</organism>
<keyword evidence="2" id="KW-1185">Reference proteome</keyword>
<gene>
    <name evidence="1" type="ORF">D9K79_11460</name>
</gene>
<evidence type="ECO:0000313" key="1">
    <source>
        <dbReference type="EMBL" id="RLL42977.1"/>
    </source>
</evidence>
<evidence type="ECO:0008006" key="3">
    <source>
        <dbReference type="Google" id="ProtNLM"/>
    </source>
</evidence>
<accession>A0ABX9U4H7</accession>
<reference evidence="1 2" key="1">
    <citation type="submission" date="2018-09" db="EMBL/GenBank/DDBJ databases">
        <title>The draft genome of Acinetobacter sp. strains.</title>
        <authorList>
            <person name="Qin J."/>
            <person name="Feng Y."/>
            <person name="Zong Z."/>
        </authorList>
    </citation>
    <scope>NUCLEOTIDE SEQUENCE [LARGE SCALE GENOMIC DNA]</scope>
    <source>
        <strain evidence="1 2">WCHAc060001</strain>
    </source>
</reference>
<evidence type="ECO:0000313" key="2">
    <source>
        <dbReference type="Proteomes" id="UP000273105"/>
    </source>
</evidence>
<sequence length="181" mass="21317">MNSTKFKSICEMLFGRSWQAQVADYLMISRKTVSSWIERGSIPAWVEKEIKPLAIRRAKESQFALESLDMSEDDFYHNQAILNGEVFHYDADRYNFEDIKQFIENQKWTVLDSAKYQIREKWSLESVLQWVEDRMLSENDIASYLERNDVALDDICEIQNMRGDACSDVKSEIEATYEKLN</sequence>
<dbReference type="Proteomes" id="UP000273105">
    <property type="component" value="Unassembled WGS sequence"/>
</dbReference>
<name>A0ABX9U4H7_9GAMM</name>
<protein>
    <recommendedName>
        <fullName evidence="3">Terminase small subunit</fullName>
    </recommendedName>
</protein>
<comment type="caution">
    <text evidence="1">The sequence shown here is derived from an EMBL/GenBank/DDBJ whole genome shotgun (WGS) entry which is preliminary data.</text>
</comment>
<proteinExistence type="predicted"/>
<dbReference type="EMBL" id="RCHE01000027">
    <property type="protein sequence ID" value="RLL42977.1"/>
    <property type="molecule type" value="Genomic_DNA"/>
</dbReference>